<dbReference type="GO" id="GO:0006139">
    <property type="term" value="P:nucleobase-containing compound metabolic process"/>
    <property type="evidence" value="ECO:0007669"/>
    <property type="project" value="InterPro"/>
</dbReference>
<dbReference type="PROSITE" id="PS51194">
    <property type="entry name" value="HELICASE_CTER"/>
    <property type="match status" value="1"/>
</dbReference>
<dbReference type="GO" id="GO:0016818">
    <property type="term" value="F:hydrolase activity, acting on acid anhydrides, in phosphorus-containing anhydrides"/>
    <property type="evidence" value="ECO:0007669"/>
    <property type="project" value="InterPro"/>
</dbReference>
<dbReference type="GO" id="GO:0003678">
    <property type="term" value="F:DNA helicase activity"/>
    <property type="evidence" value="ECO:0007669"/>
    <property type="project" value="TreeGrafter"/>
</dbReference>
<name>A0A382DW50_9ZZZZ</name>
<sequence>RNITERNYDSPFHYNDQVKLFVFRRKININEPEFIDEVGYQIVRIISTLKKRMLILCTSFKQIRSLKNYIEPKIISNDCKLFAQASGISRNVLVRSYLEHAHSILIGTSSFWEGVDFPGDKVEILYIVKTPFDNPYEPLIQAQIEDYSQRGEDAFMQFQIPEAAMRLRQGFGRLIRNMNDMGICIIGDTRLYDRRYGEVILGSIPVDPIPYNSVELLLSESQKFFLV</sequence>
<evidence type="ECO:0000313" key="2">
    <source>
        <dbReference type="EMBL" id="SVB42369.1"/>
    </source>
</evidence>
<proteinExistence type="predicted"/>
<feature type="domain" description="Helicase C-terminal" evidence="1">
    <location>
        <begin position="41"/>
        <end position="217"/>
    </location>
</feature>
<reference evidence="2" key="1">
    <citation type="submission" date="2018-05" db="EMBL/GenBank/DDBJ databases">
        <authorList>
            <person name="Lanie J.A."/>
            <person name="Ng W.-L."/>
            <person name="Kazmierczak K.M."/>
            <person name="Andrzejewski T.M."/>
            <person name="Davidsen T.M."/>
            <person name="Wayne K.J."/>
            <person name="Tettelin H."/>
            <person name="Glass J.I."/>
            <person name="Rusch D."/>
            <person name="Podicherti R."/>
            <person name="Tsui H.-C.T."/>
            <person name="Winkler M.E."/>
        </authorList>
    </citation>
    <scope>NUCLEOTIDE SEQUENCE</scope>
</reference>
<dbReference type="PANTHER" id="PTHR11472">
    <property type="entry name" value="DNA REPAIR DEAD HELICASE RAD3/XP-D SUBFAMILY MEMBER"/>
    <property type="match status" value="1"/>
</dbReference>
<dbReference type="SMART" id="SM00491">
    <property type="entry name" value="HELICc2"/>
    <property type="match status" value="1"/>
</dbReference>
<dbReference type="PANTHER" id="PTHR11472:SF34">
    <property type="entry name" value="REGULATOR OF TELOMERE ELONGATION HELICASE 1"/>
    <property type="match status" value="1"/>
</dbReference>
<dbReference type="InterPro" id="IPR006555">
    <property type="entry name" value="ATP-dep_Helicase_C"/>
</dbReference>
<dbReference type="Pfam" id="PF13307">
    <property type="entry name" value="Helicase_C_2"/>
    <property type="match status" value="1"/>
</dbReference>
<dbReference type="Gene3D" id="3.40.50.300">
    <property type="entry name" value="P-loop containing nucleotide triphosphate hydrolases"/>
    <property type="match status" value="1"/>
</dbReference>
<dbReference type="GO" id="GO:0003676">
    <property type="term" value="F:nucleic acid binding"/>
    <property type="evidence" value="ECO:0007669"/>
    <property type="project" value="InterPro"/>
</dbReference>
<feature type="non-terminal residue" evidence="2">
    <location>
        <position position="1"/>
    </location>
</feature>
<dbReference type="InterPro" id="IPR027417">
    <property type="entry name" value="P-loop_NTPase"/>
</dbReference>
<accession>A0A382DW50</accession>
<evidence type="ECO:0000259" key="1">
    <source>
        <dbReference type="PROSITE" id="PS51194"/>
    </source>
</evidence>
<protein>
    <recommendedName>
        <fullName evidence="1">Helicase C-terminal domain-containing protein</fullName>
    </recommendedName>
</protein>
<dbReference type="GO" id="GO:0005524">
    <property type="term" value="F:ATP binding"/>
    <property type="evidence" value="ECO:0007669"/>
    <property type="project" value="InterPro"/>
</dbReference>
<gene>
    <name evidence="2" type="ORF">METZ01_LOCUS195223</name>
</gene>
<organism evidence="2">
    <name type="scientific">marine metagenome</name>
    <dbReference type="NCBI Taxonomy" id="408172"/>
    <lineage>
        <taxon>unclassified sequences</taxon>
        <taxon>metagenomes</taxon>
        <taxon>ecological metagenomes</taxon>
    </lineage>
</organism>
<dbReference type="SUPFAM" id="SSF52540">
    <property type="entry name" value="P-loop containing nucleoside triphosphate hydrolases"/>
    <property type="match status" value="1"/>
</dbReference>
<dbReference type="InterPro" id="IPR045028">
    <property type="entry name" value="DinG/Rad3-like"/>
</dbReference>
<dbReference type="EMBL" id="UINC01041293">
    <property type="protein sequence ID" value="SVB42369.1"/>
    <property type="molecule type" value="Genomic_DNA"/>
</dbReference>
<dbReference type="InterPro" id="IPR001650">
    <property type="entry name" value="Helicase_C-like"/>
</dbReference>
<dbReference type="AlphaFoldDB" id="A0A382DW50"/>